<evidence type="ECO:0000313" key="2">
    <source>
        <dbReference type="Proteomes" id="UP000694523"/>
    </source>
</evidence>
<proteinExistence type="predicted"/>
<sequence>MDVYAERNPFPFNSDICLKHYFLCTGADLHAMDLVHGKGLKDWVLKTGRFDTLVRLRRLQTRPVAEQFCENFVPEWPELKHLVARATAPKSTTQKLRQRLRDSLSFSFPHDPQDNGVLDQMVRLTTSIHSPLVAVGCHPLRPTSPPEIGKRRLAVPELLAKHTMKELEESTVSHRSRKCIYAKQMDCFTGSYSGMMGNMTTKDGN</sequence>
<organism evidence="1 2">
    <name type="scientific">Neogobius melanostomus</name>
    <name type="common">round goby</name>
    <dbReference type="NCBI Taxonomy" id="47308"/>
    <lineage>
        <taxon>Eukaryota</taxon>
        <taxon>Metazoa</taxon>
        <taxon>Chordata</taxon>
        <taxon>Craniata</taxon>
        <taxon>Vertebrata</taxon>
        <taxon>Euteleostomi</taxon>
        <taxon>Actinopterygii</taxon>
        <taxon>Neopterygii</taxon>
        <taxon>Teleostei</taxon>
        <taxon>Neoteleostei</taxon>
        <taxon>Acanthomorphata</taxon>
        <taxon>Gobiaria</taxon>
        <taxon>Gobiiformes</taxon>
        <taxon>Gobioidei</taxon>
        <taxon>Gobiidae</taxon>
        <taxon>Benthophilinae</taxon>
        <taxon>Neogobiini</taxon>
        <taxon>Neogobius</taxon>
    </lineage>
</organism>
<dbReference type="Proteomes" id="UP000694523">
    <property type="component" value="Unplaced"/>
</dbReference>
<accession>A0A8C6WJV1</accession>
<reference evidence="1" key="1">
    <citation type="submission" date="2025-08" db="UniProtKB">
        <authorList>
            <consortium name="Ensembl"/>
        </authorList>
    </citation>
    <scope>IDENTIFICATION</scope>
</reference>
<keyword evidence="2" id="KW-1185">Reference proteome</keyword>
<evidence type="ECO:0000313" key="1">
    <source>
        <dbReference type="Ensembl" id="ENSNMLP00000012638.1"/>
    </source>
</evidence>
<reference evidence="1" key="2">
    <citation type="submission" date="2025-09" db="UniProtKB">
        <authorList>
            <consortium name="Ensembl"/>
        </authorList>
    </citation>
    <scope>IDENTIFICATION</scope>
</reference>
<dbReference type="AlphaFoldDB" id="A0A8C6WJV1"/>
<dbReference type="Ensembl" id="ENSNMLT00000014265.1">
    <property type="protein sequence ID" value="ENSNMLP00000012638.1"/>
    <property type="gene ID" value="ENSNMLG00000008582.1"/>
</dbReference>
<name>A0A8C6WJV1_9GOBI</name>
<protein>
    <submittedName>
        <fullName evidence="1">Ankyrin repeat domain 33Aa</fullName>
    </submittedName>
</protein>